<name>A0A3B0UIA1_9ZZZZ</name>
<gene>
    <name evidence="1" type="ORF">MNBD_BACTEROID06-864</name>
</gene>
<proteinExistence type="predicted"/>
<dbReference type="EMBL" id="UOES01000459">
    <property type="protein sequence ID" value="VAW28810.1"/>
    <property type="molecule type" value="Genomic_DNA"/>
</dbReference>
<accession>A0A3B0UIA1</accession>
<organism evidence="1">
    <name type="scientific">hydrothermal vent metagenome</name>
    <dbReference type="NCBI Taxonomy" id="652676"/>
    <lineage>
        <taxon>unclassified sequences</taxon>
        <taxon>metagenomes</taxon>
        <taxon>ecological metagenomes</taxon>
    </lineage>
</organism>
<evidence type="ECO:0000313" key="1">
    <source>
        <dbReference type="EMBL" id="VAW28810.1"/>
    </source>
</evidence>
<protein>
    <submittedName>
        <fullName evidence="1">Uncharacterized protein</fullName>
    </submittedName>
</protein>
<reference evidence="1" key="1">
    <citation type="submission" date="2018-06" db="EMBL/GenBank/DDBJ databases">
        <authorList>
            <person name="Zhirakovskaya E."/>
        </authorList>
    </citation>
    <scope>NUCLEOTIDE SEQUENCE</scope>
</reference>
<sequence length="133" mass="15425">MKKDFEKPVVEGVTIAIQLDVSKAENYWTVHIINSNEFTLENIIVASKGYNKKGEKAEVTSTLRHRFDTIEANATQQIEVITEEVFRLFNEYWVSYFVEGKLYDKKFTFVPESIKLENLTFIKELDSKGVLHA</sequence>
<dbReference type="AlphaFoldDB" id="A0A3B0UIA1"/>